<accession>C2E6A8</accession>
<dbReference type="AlphaFoldDB" id="C2E6A8"/>
<evidence type="ECO:0000313" key="1">
    <source>
        <dbReference type="EMBL" id="EEJ59475.1"/>
    </source>
</evidence>
<sequence>MYRTKLIKYDLIKTIIRGKLGFTLPLFREFIQAKYDELNWG</sequence>
<comment type="caution">
    <text evidence="1">The sequence shown here is derived from an EMBL/GenBank/DDBJ whole genome shotgun (WGS) entry which is preliminary data.</text>
</comment>
<reference evidence="1 2" key="1">
    <citation type="submission" date="2009-01" db="EMBL/GenBank/DDBJ databases">
        <authorList>
            <person name="Qin X."/>
            <person name="Bachman B."/>
            <person name="Battles P."/>
            <person name="Bell A."/>
            <person name="Bess C."/>
            <person name="Bickham C."/>
            <person name="Chaboub L."/>
            <person name="Chen D."/>
            <person name="Coyle M."/>
            <person name="Deiros D.R."/>
            <person name="Dinh H."/>
            <person name="Forbes L."/>
            <person name="Fowler G."/>
            <person name="Francisco L."/>
            <person name="Fu Q."/>
            <person name="Gubbala S."/>
            <person name="Hale W."/>
            <person name="Han Y."/>
            <person name="Hemphill L."/>
            <person name="Highlander S.K."/>
            <person name="Hirani K."/>
            <person name="Hogues M."/>
            <person name="Jackson L."/>
            <person name="Jakkamsetti A."/>
            <person name="Javaid M."/>
            <person name="Jiang H."/>
            <person name="Korchina V."/>
            <person name="Kovar C."/>
            <person name="Lara F."/>
            <person name="Lee S."/>
            <person name="Mata R."/>
            <person name="Mathew T."/>
            <person name="Moen C."/>
            <person name="Morales K."/>
            <person name="Munidasa M."/>
            <person name="Nazareth L."/>
            <person name="Ngo R."/>
            <person name="Nguyen L."/>
            <person name="Okwuonu G."/>
            <person name="Ongeri F."/>
            <person name="Patil S."/>
            <person name="Petrosino J."/>
            <person name="Pham C."/>
            <person name="Pham P."/>
            <person name="Pu L.-L."/>
            <person name="Puazo M."/>
            <person name="Raj R."/>
            <person name="Reid J."/>
            <person name="Rouhana J."/>
            <person name="Saada N."/>
            <person name="Shang Y."/>
            <person name="Simmons D."/>
            <person name="Thornton R."/>
            <person name="Warren J."/>
            <person name="Weissenberger G."/>
            <person name="Zhang J."/>
            <person name="Zhang L."/>
            <person name="Zhou C."/>
            <person name="Zhu D."/>
            <person name="Muzny D."/>
            <person name="Worley K."/>
            <person name="Gibbs R."/>
        </authorList>
    </citation>
    <scope>NUCLEOTIDE SEQUENCE [LARGE SCALE GENOMIC DNA]</scope>
    <source>
        <strain evidence="1 2">ATCC 33200</strain>
    </source>
</reference>
<name>C2E6A8_LACJH</name>
<evidence type="ECO:0000313" key="2">
    <source>
        <dbReference type="Proteomes" id="UP000003491"/>
    </source>
</evidence>
<dbReference type="HOGENOM" id="CLU_3271876_0_0_9"/>
<organism evidence="1 2">
    <name type="scientific">Lactobacillus johnsonii ATCC 33200</name>
    <dbReference type="NCBI Taxonomy" id="525330"/>
    <lineage>
        <taxon>Bacteria</taxon>
        <taxon>Bacillati</taxon>
        <taxon>Bacillota</taxon>
        <taxon>Bacilli</taxon>
        <taxon>Lactobacillales</taxon>
        <taxon>Lactobacillaceae</taxon>
        <taxon>Lactobacillus</taxon>
    </lineage>
</organism>
<dbReference type="Proteomes" id="UP000003491">
    <property type="component" value="Unassembled WGS sequence"/>
</dbReference>
<proteinExistence type="predicted"/>
<dbReference type="EMBL" id="ACGR01000038">
    <property type="protein sequence ID" value="EEJ59475.1"/>
    <property type="molecule type" value="Genomic_DNA"/>
</dbReference>
<gene>
    <name evidence="1" type="ORF">HMPREF0528_1282</name>
</gene>
<protein>
    <submittedName>
        <fullName evidence="1">Uncharacterized protein</fullName>
    </submittedName>
</protein>
<dbReference type="RefSeq" id="WP_004894713.1">
    <property type="nucleotide sequence ID" value="NZ_AZCY01000001.1"/>
</dbReference>